<evidence type="ECO:0000256" key="2">
    <source>
        <dbReference type="SAM" id="SignalP"/>
    </source>
</evidence>
<keyword evidence="4" id="KW-1185">Reference proteome</keyword>
<name>A0ABX1EYB8_9PROT</name>
<dbReference type="PANTHER" id="PTHR42928:SF5">
    <property type="entry name" value="BLR1237 PROTEIN"/>
    <property type="match status" value="1"/>
</dbReference>
<feature type="chain" id="PRO_5045382124" evidence="2">
    <location>
        <begin position="28"/>
        <end position="339"/>
    </location>
</feature>
<comment type="caution">
    <text evidence="3">The sequence shown here is derived from an EMBL/GenBank/DDBJ whole genome shotgun (WGS) entry which is preliminary data.</text>
</comment>
<dbReference type="Gene3D" id="3.40.190.10">
    <property type="entry name" value="Periplasmic binding protein-like II"/>
    <property type="match status" value="1"/>
</dbReference>
<dbReference type="InterPro" id="IPR042100">
    <property type="entry name" value="Bug_dom1"/>
</dbReference>
<evidence type="ECO:0000313" key="4">
    <source>
        <dbReference type="Proteomes" id="UP000765160"/>
    </source>
</evidence>
<dbReference type="InterPro" id="IPR005064">
    <property type="entry name" value="BUG"/>
</dbReference>
<evidence type="ECO:0000313" key="3">
    <source>
        <dbReference type="EMBL" id="NKE45098.1"/>
    </source>
</evidence>
<comment type="similarity">
    <text evidence="1">Belongs to the UPF0065 (bug) family.</text>
</comment>
<dbReference type="PANTHER" id="PTHR42928">
    <property type="entry name" value="TRICARBOXYLATE-BINDING PROTEIN"/>
    <property type="match status" value="1"/>
</dbReference>
<proteinExistence type="inferred from homology"/>
<feature type="signal peptide" evidence="2">
    <location>
        <begin position="1"/>
        <end position="27"/>
    </location>
</feature>
<evidence type="ECO:0000256" key="1">
    <source>
        <dbReference type="ARBA" id="ARBA00006987"/>
    </source>
</evidence>
<dbReference type="EMBL" id="JAAVTX010000003">
    <property type="protein sequence ID" value="NKE45098.1"/>
    <property type="molecule type" value="Genomic_DNA"/>
</dbReference>
<dbReference type="InterPro" id="IPR006311">
    <property type="entry name" value="TAT_signal"/>
</dbReference>
<dbReference type="Pfam" id="PF03401">
    <property type="entry name" value="TctC"/>
    <property type="match status" value="1"/>
</dbReference>
<dbReference type="Proteomes" id="UP000765160">
    <property type="component" value="Unassembled WGS sequence"/>
</dbReference>
<protein>
    <submittedName>
        <fullName evidence="3">Tripartite tricarboxylate transporter substrate binding protein</fullName>
    </submittedName>
</protein>
<gene>
    <name evidence="3" type="ORF">HB662_09930</name>
</gene>
<reference evidence="3 4" key="1">
    <citation type="submission" date="2020-03" db="EMBL/GenBank/DDBJ databases">
        <title>Roseomonas selenitidurans sp. nov. isolated from soil.</title>
        <authorList>
            <person name="Liu H."/>
        </authorList>
    </citation>
    <scope>NUCLEOTIDE SEQUENCE [LARGE SCALE GENOMIC DNA]</scope>
    <source>
        <strain evidence="3 4">JCM 15073</strain>
    </source>
</reference>
<organism evidence="3 4">
    <name type="scientific">Falsiroseomonas frigidaquae</name>
    <dbReference type="NCBI Taxonomy" id="487318"/>
    <lineage>
        <taxon>Bacteria</taxon>
        <taxon>Pseudomonadati</taxon>
        <taxon>Pseudomonadota</taxon>
        <taxon>Alphaproteobacteria</taxon>
        <taxon>Acetobacterales</taxon>
        <taxon>Roseomonadaceae</taxon>
        <taxon>Falsiroseomonas</taxon>
    </lineage>
</organism>
<accession>A0ABX1EYB8</accession>
<dbReference type="CDD" id="cd07012">
    <property type="entry name" value="PBP2_Bug_TTT"/>
    <property type="match status" value="1"/>
</dbReference>
<dbReference type="Gene3D" id="3.40.190.150">
    <property type="entry name" value="Bordetella uptake gene, domain 1"/>
    <property type="match status" value="1"/>
</dbReference>
<keyword evidence="2" id="KW-0732">Signal</keyword>
<dbReference type="PROSITE" id="PS51318">
    <property type="entry name" value="TAT"/>
    <property type="match status" value="1"/>
</dbReference>
<sequence>MTRRTLLATTGLAATGAGLAAPSIVQAQGGWRPDRPVTVIVPWAAGGSTDQMARIVATELEAALGQRFVVVNQPGASGSIGTRNALEAAKDGMTWAAGAAVDVGCYKVLGLLDTELKDWNLYFAVANVNVLVANPSAGFRDFGAAMEALKARGQGVSVATAGVSSAGHNMMEAIRAASQVQYRHATYDGGNPAMIATVSGETPMGAVLLVEAAEMIRARRLVPLAVQSEQAVTLQGVGEIPSIRRWLPNVPAPLNYFGIWTPKGVPDNVIATMNQVWSEKIANSQRLKDYANQRAAVFAPLSGQNAYDEAWKMVRQTAWLYFDGGKARVSPDTLGIARL</sequence>